<evidence type="ECO:0000313" key="2">
    <source>
        <dbReference type="Proteomes" id="UP000321532"/>
    </source>
</evidence>
<dbReference type="SUPFAM" id="SSF53187">
    <property type="entry name" value="Zn-dependent exopeptidases"/>
    <property type="match status" value="1"/>
</dbReference>
<reference evidence="1 2" key="1">
    <citation type="submission" date="2019-07" db="EMBL/GenBank/DDBJ databases">
        <title>Whole genome shotgun sequence of Adhaeribacter aerolatus NBRC 106133.</title>
        <authorList>
            <person name="Hosoyama A."/>
            <person name="Uohara A."/>
            <person name="Ohji S."/>
            <person name="Ichikawa N."/>
        </authorList>
    </citation>
    <scope>NUCLEOTIDE SEQUENCE [LARGE SCALE GENOMIC DNA]</scope>
    <source>
        <strain evidence="1 2">NBRC 106133</strain>
    </source>
</reference>
<keyword evidence="2" id="KW-1185">Reference proteome</keyword>
<accession>A0A512B4Z9</accession>
<evidence type="ECO:0008006" key="3">
    <source>
        <dbReference type="Google" id="ProtNLM"/>
    </source>
</evidence>
<protein>
    <recommendedName>
        <fullName evidence="3">N-formylglutamate amidohydrolase</fullName>
    </recommendedName>
</protein>
<sequence>MAATFILTCEHAGNIIPPAYAHLFKAQEELLYSHQAIDFGALRLAKHLAAATNLPLYYTTISRLLVEANRSLDNEELFSAFTKDLPEKEKQQVLNNYYFPHREQVTQKITEVVKAGNQVYHLAVHTFTPVKDKEVREAEIGILFDPARLLEVHFANLLQKELLAQNPNRKVLYNSPYPGIADGLPTYLRKQFSPHHYVGFELEVNQKFFLNGEPEVWHTLATDITSAIKRTIETLPKA</sequence>
<comment type="caution">
    <text evidence="1">The sequence shown here is derived from an EMBL/GenBank/DDBJ whole genome shotgun (WGS) entry which is preliminary data.</text>
</comment>
<name>A0A512B4Z9_9BACT</name>
<evidence type="ECO:0000313" key="1">
    <source>
        <dbReference type="EMBL" id="GEO07038.1"/>
    </source>
</evidence>
<dbReference type="Gene3D" id="3.40.630.40">
    <property type="entry name" value="Zn-dependent exopeptidases"/>
    <property type="match status" value="1"/>
</dbReference>
<proteinExistence type="predicted"/>
<dbReference type="RefSeq" id="WP_146904412.1">
    <property type="nucleotide sequence ID" value="NZ_BJYS01000049.1"/>
</dbReference>
<dbReference type="InterPro" id="IPR007709">
    <property type="entry name" value="N-FG_amidohydro"/>
</dbReference>
<dbReference type="AlphaFoldDB" id="A0A512B4Z9"/>
<organism evidence="1 2">
    <name type="scientific">Adhaeribacter aerolatus</name>
    <dbReference type="NCBI Taxonomy" id="670289"/>
    <lineage>
        <taxon>Bacteria</taxon>
        <taxon>Pseudomonadati</taxon>
        <taxon>Bacteroidota</taxon>
        <taxon>Cytophagia</taxon>
        <taxon>Cytophagales</taxon>
        <taxon>Hymenobacteraceae</taxon>
        <taxon>Adhaeribacter</taxon>
    </lineage>
</organism>
<dbReference type="EMBL" id="BJYS01000049">
    <property type="protein sequence ID" value="GEO07038.1"/>
    <property type="molecule type" value="Genomic_DNA"/>
</dbReference>
<dbReference type="Proteomes" id="UP000321532">
    <property type="component" value="Unassembled WGS sequence"/>
</dbReference>
<dbReference type="OrthoDB" id="9815326at2"/>
<dbReference type="Pfam" id="PF05013">
    <property type="entry name" value="FGase"/>
    <property type="match status" value="1"/>
</dbReference>
<gene>
    <name evidence="1" type="ORF">AAE02nite_47020</name>
</gene>